<dbReference type="GeneID" id="87862574"/>
<keyword evidence="2" id="KW-1185">Reference proteome</keyword>
<gene>
    <name evidence="1" type="ORF">B0H65DRAFT_439497</name>
</gene>
<evidence type="ECO:0000313" key="2">
    <source>
        <dbReference type="Proteomes" id="UP001278500"/>
    </source>
</evidence>
<evidence type="ECO:0000313" key="1">
    <source>
        <dbReference type="EMBL" id="KAK3350454.1"/>
    </source>
</evidence>
<name>A0AAE0MU82_9PEZI</name>
<dbReference type="Proteomes" id="UP001278500">
    <property type="component" value="Unassembled WGS sequence"/>
</dbReference>
<protein>
    <recommendedName>
        <fullName evidence="3">Ecp2 effector protein domain-containing protein</fullName>
    </recommendedName>
</protein>
<dbReference type="PANTHER" id="PTHR35605">
    <property type="entry name" value="ECP2 EFFECTOR PROTEIN DOMAIN-CONTAINING PROTEIN-RELATED"/>
    <property type="match status" value="1"/>
</dbReference>
<comment type="caution">
    <text evidence="1">The sequence shown here is derived from an EMBL/GenBank/DDBJ whole genome shotgun (WGS) entry which is preliminary data.</text>
</comment>
<proteinExistence type="predicted"/>
<dbReference type="EMBL" id="JAUEPP010000002">
    <property type="protein sequence ID" value="KAK3350454.1"/>
    <property type="molecule type" value="Genomic_DNA"/>
</dbReference>
<accession>A0AAE0MU82</accession>
<dbReference type="AlphaFoldDB" id="A0AAE0MU82"/>
<reference evidence="1" key="2">
    <citation type="submission" date="2023-06" db="EMBL/GenBank/DDBJ databases">
        <authorList>
            <consortium name="Lawrence Berkeley National Laboratory"/>
            <person name="Haridas S."/>
            <person name="Hensen N."/>
            <person name="Bonometti L."/>
            <person name="Westerberg I."/>
            <person name="Brannstrom I.O."/>
            <person name="Guillou S."/>
            <person name="Cros-Aarteil S."/>
            <person name="Calhoun S."/>
            <person name="Kuo A."/>
            <person name="Mondo S."/>
            <person name="Pangilinan J."/>
            <person name="Riley R."/>
            <person name="Labutti K."/>
            <person name="Andreopoulos B."/>
            <person name="Lipzen A."/>
            <person name="Chen C."/>
            <person name="Yanf M."/>
            <person name="Daum C."/>
            <person name="Ng V."/>
            <person name="Clum A."/>
            <person name="Steindorff A."/>
            <person name="Ohm R."/>
            <person name="Martin F."/>
            <person name="Silar P."/>
            <person name="Natvig D."/>
            <person name="Lalanne C."/>
            <person name="Gautier V."/>
            <person name="Ament-Velasquez S.L."/>
            <person name="Kruys A."/>
            <person name="Hutchinson M.I."/>
            <person name="Powell A.J."/>
            <person name="Barry K."/>
            <person name="Miller A.N."/>
            <person name="Grigoriev I.V."/>
            <person name="Debuchy R."/>
            <person name="Gladieux P."/>
            <person name="Thoren M.H."/>
            <person name="Johannesson H."/>
        </authorList>
    </citation>
    <scope>NUCLEOTIDE SEQUENCE</scope>
    <source>
        <strain evidence="1">CBS 560.94</strain>
    </source>
</reference>
<sequence length="151" mass="16677">MLLSNIVFGAVPAMLQRDSNICREKAPSSKMPLERRSLDVNSVNCHPEWVPEKLALGDRIPEGIDYLRKTPNGKPALGPGAGNCDRVSCSWNSAIFWCNEGSETKELDSYGTIADAAQIIQEECKLGEGDYILGQVFMKNQWSVVVQKDDC</sequence>
<dbReference type="PANTHER" id="PTHR35605:SF1">
    <property type="entry name" value="ECP2 EFFECTOR PROTEIN DOMAIN-CONTAINING PROTEIN-RELATED"/>
    <property type="match status" value="1"/>
</dbReference>
<dbReference type="RefSeq" id="XP_062683749.1">
    <property type="nucleotide sequence ID" value="XM_062825420.1"/>
</dbReference>
<organism evidence="1 2">
    <name type="scientific">Neurospora tetraspora</name>
    <dbReference type="NCBI Taxonomy" id="94610"/>
    <lineage>
        <taxon>Eukaryota</taxon>
        <taxon>Fungi</taxon>
        <taxon>Dikarya</taxon>
        <taxon>Ascomycota</taxon>
        <taxon>Pezizomycotina</taxon>
        <taxon>Sordariomycetes</taxon>
        <taxon>Sordariomycetidae</taxon>
        <taxon>Sordariales</taxon>
        <taxon>Sordariaceae</taxon>
        <taxon>Neurospora</taxon>
    </lineage>
</organism>
<evidence type="ECO:0008006" key="3">
    <source>
        <dbReference type="Google" id="ProtNLM"/>
    </source>
</evidence>
<reference evidence="1" key="1">
    <citation type="journal article" date="2023" name="Mol. Phylogenet. Evol.">
        <title>Genome-scale phylogeny and comparative genomics of the fungal order Sordariales.</title>
        <authorList>
            <person name="Hensen N."/>
            <person name="Bonometti L."/>
            <person name="Westerberg I."/>
            <person name="Brannstrom I.O."/>
            <person name="Guillou S."/>
            <person name="Cros-Aarteil S."/>
            <person name="Calhoun S."/>
            <person name="Haridas S."/>
            <person name="Kuo A."/>
            <person name="Mondo S."/>
            <person name="Pangilinan J."/>
            <person name="Riley R."/>
            <person name="LaButti K."/>
            <person name="Andreopoulos B."/>
            <person name="Lipzen A."/>
            <person name="Chen C."/>
            <person name="Yan M."/>
            <person name="Daum C."/>
            <person name="Ng V."/>
            <person name="Clum A."/>
            <person name="Steindorff A."/>
            <person name="Ohm R.A."/>
            <person name="Martin F."/>
            <person name="Silar P."/>
            <person name="Natvig D.O."/>
            <person name="Lalanne C."/>
            <person name="Gautier V."/>
            <person name="Ament-Velasquez S.L."/>
            <person name="Kruys A."/>
            <person name="Hutchinson M.I."/>
            <person name="Powell A.J."/>
            <person name="Barry K."/>
            <person name="Miller A.N."/>
            <person name="Grigoriev I.V."/>
            <person name="Debuchy R."/>
            <person name="Gladieux P."/>
            <person name="Hiltunen Thoren M."/>
            <person name="Johannesson H."/>
        </authorList>
    </citation>
    <scope>NUCLEOTIDE SEQUENCE</scope>
    <source>
        <strain evidence="1">CBS 560.94</strain>
    </source>
</reference>